<protein>
    <submittedName>
        <fullName evidence="1">Uncharacterized protein</fullName>
    </submittedName>
</protein>
<accession>A0ABP0W056</accession>
<gene>
    <name evidence="1" type="ORF">CSSPJE1EN1_LOCUS5597</name>
</gene>
<dbReference type="InterPro" id="IPR019310">
    <property type="entry name" value="Efg1"/>
</dbReference>
<dbReference type="EMBL" id="OZ020108">
    <property type="protein sequence ID" value="CAK9260119.1"/>
    <property type="molecule type" value="Genomic_DNA"/>
</dbReference>
<dbReference type="PANTHER" id="PTHR33911">
    <property type="entry name" value="RRNA-PROCESSING PROTEIN EFG1"/>
    <property type="match status" value="1"/>
</dbReference>
<evidence type="ECO:0000313" key="2">
    <source>
        <dbReference type="Proteomes" id="UP001497444"/>
    </source>
</evidence>
<sequence length="376" mass="42049">MAHGGYGKKKKAGKALLAGRGRGGGAAPGVRKGADKQKKKTKVISIKNQIRAIERLLKKVLPAEVKDAQQKKLEELKQQSDVHSRSELERKMALRYRKVKFFERRKIERRIRRLEKQQRTSDDNPQQLADLTEQLTQLKEDLEYVRFFPKTEKYVSLFMGSEDEQVVAKRNDLRERIKANLLAAAAAGVDLEETGSEDEAVDLSEDDFFMGGSSSDDVDADDEWTDKSPRLGEERDDTSKELVPPAPRPVQNKSSRLLDPAVEKKTVKGSKQAPANGKDQRQSSARVLMPPPTMKGQASTSNAVMGNKSGSSSSHMETGKRARYSQPSSSTSEERVRARTRGSSSTTSFENAKSIAPEIQRAKPKRKRRPKKKRTT</sequence>
<name>A0ABP0W056_9BRYO</name>
<dbReference type="PANTHER" id="PTHR33911:SF1">
    <property type="entry name" value="RRNA-PROCESSING PROTEIN EFG1"/>
    <property type="match status" value="1"/>
</dbReference>
<dbReference type="Proteomes" id="UP001497444">
    <property type="component" value="Chromosome 13"/>
</dbReference>
<keyword evidence="2" id="KW-1185">Reference proteome</keyword>
<reference evidence="1" key="1">
    <citation type="submission" date="2024-02" db="EMBL/GenBank/DDBJ databases">
        <authorList>
            <consortium name="ELIXIR-Norway"/>
            <consortium name="Elixir Norway"/>
        </authorList>
    </citation>
    <scope>NUCLEOTIDE SEQUENCE</scope>
</reference>
<dbReference type="InterPro" id="IPR050786">
    <property type="entry name" value="EFG1_rRNA-proc"/>
</dbReference>
<dbReference type="Pfam" id="PF10153">
    <property type="entry name" value="Efg1"/>
    <property type="match status" value="1"/>
</dbReference>
<organism evidence="1 2">
    <name type="scientific">Sphagnum jensenii</name>
    <dbReference type="NCBI Taxonomy" id="128206"/>
    <lineage>
        <taxon>Eukaryota</taxon>
        <taxon>Viridiplantae</taxon>
        <taxon>Streptophyta</taxon>
        <taxon>Embryophyta</taxon>
        <taxon>Bryophyta</taxon>
        <taxon>Sphagnophytina</taxon>
        <taxon>Sphagnopsida</taxon>
        <taxon>Sphagnales</taxon>
        <taxon>Sphagnaceae</taxon>
        <taxon>Sphagnum</taxon>
    </lineage>
</organism>
<proteinExistence type="predicted"/>
<evidence type="ECO:0000313" key="1">
    <source>
        <dbReference type="EMBL" id="CAK9260119.1"/>
    </source>
</evidence>